<dbReference type="Proteomes" id="UP000061018">
    <property type="component" value="Chromosome"/>
</dbReference>
<accession>A0A0K2AUC1</accession>
<name>A0A0K2AUC1_STRA7</name>
<gene>
    <name evidence="1" type="ORF">SAM23877_3685</name>
</gene>
<evidence type="ECO:0000313" key="2">
    <source>
        <dbReference type="Proteomes" id="UP000061018"/>
    </source>
</evidence>
<dbReference type="AlphaFoldDB" id="A0A0K2AUC1"/>
<dbReference type="KEGG" id="samb:SAM23877_3685"/>
<organism evidence="1 2">
    <name type="scientific">Streptomyces ambofaciens (strain ATCC 23877 / 3486 / DSM 40053 / JCM 4204 / NBRC 12836 / NRRL B-2516)</name>
    <dbReference type="NCBI Taxonomy" id="278992"/>
    <lineage>
        <taxon>Bacteria</taxon>
        <taxon>Bacillati</taxon>
        <taxon>Actinomycetota</taxon>
        <taxon>Actinomycetes</taxon>
        <taxon>Kitasatosporales</taxon>
        <taxon>Streptomycetaceae</taxon>
        <taxon>Streptomyces</taxon>
    </lineage>
</organism>
<proteinExistence type="predicted"/>
<reference evidence="2" key="1">
    <citation type="journal article" date="2015" name="J. Biotechnol.">
        <title>Complete genome sequence of Streptomyces ambofaciens ATCC 23877, the spiramycin producer.</title>
        <authorList>
            <person name="Thibessard A."/>
            <person name="Haas D."/>
            <person name="Gerbaud C."/>
            <person name="Aigle B."/>
            <person name="Lautru S."/>
            <person name="Pernodet J.L."/>
            <person name="Leblond P."/>
        </authorList>
    </citation>
    <scope>NUCLEOTIDE SEQUENCE [LARGE SCALE GENOMIC DNA]</scope>
    <source>
        <strain evidence="2">ATCC 23877 / 3486 / DSM 40053 / JCM 4204 / NBRC 12836 / NRRL B-2516</strain>
    </source>
</reference>
<sequence length="190" mass="20366">MGYGGRGMAARIRRAAGMCLLAAILPLSGCDDTDGIDTRDRAAAIEAARSFEQAYVDRDFEAACEAGTKRLLHSLGADTVAECIEIYDVPPRRTYSYSRVSIGEALEVPSFGRHPAGIGLRATIERGQPDPFSYHTALRLVPGANGTWLVDQAAHLIAVDDSDAEGTDAERRTLADRTDAKAVRAALESE</sequence>
<protein>
    <submittedName>
        <fullName evidence="1">Uncharacterized protein</fullName>
    </submittedName>
</protein>
<dbReference type="EMBL" id="CP012382">
    <property type="protein sequence ID" value="AKZ56730.1"/>
    <property type="molecule type" value="Genomic_DNA"/>
</dbReference>
<evidence type="ECO:0000313" key="1">
    <source>
        <dbReference type="EMBL" id="AKZ56730.1"/>
    </source>
</evidence>